<organism evidence="2 3">
    <name type="scientific">Papaver somniferum</name>
    <name type="common">Opium poppy</name>
    <dbReference type="NCBI Taxonomy" id="3469"/>
    <lineage>
        <taxon>Eukaryota</taxon>
        <taxon>Viridiplantae</taxon>
        <taxon>Streptophyta</taxon>
        <taxon>Embryophyta</taxon>
        <taxon>Tracheophyta</taxon>
        <taxon>Spermatophyta</taxon>
        <taxon>Magnoliopsida</taxon>
        <taxon>Ranunculales</taxon>
        <taxon>Papaveraceae</taxon>
        <taxon>Papaveroideae</taxon>
        <taxon>Papaver</taxon>
    </lineage>
</organism>
<keyword evidence="3" id="KW-1185">Reference proteome</keyword>
<dbReference type="Proteomes" id="UP000316621">
    <property type="component" value="Chromosome 4"/>
</dbReference>
<evidence type="ECO:0000313" key="2">
    <source>
        <dbReference type="EMBL" id="RZC57349.1"/>
    </source>
</evidence>
<name>A0A4Y7JC81_PAPSO</name>
<reference evidence="2 3" key="1">
    <citation type="journal article" date="2018" name="Science">
        <title>The opium poppy genome and morphinan production.</title>
        <authorList>
            <person name="Guo L."/>
            <person name="Winzer T."/>
            <person name="Yang X."/>
            <person name="Li Y."/>
            <person name="Ning Z."/>
            <person name="He Z."/>
            <person name="Teodor R."/>
            <person name="Lu Y."/>
            <person name="Bowser T.A."/>
            <person name="Graham I.A."/>
            <person name="Ye K."/>
        </authorList>
    </citation>
    <scope>NUCLEOTIDE SEQUENCE [LARGE SCALE GENOMIC DNA]</scope>
    <source>
        <strain evidence="3">cv. HN1</strain>
        <tissue evidence="2">Leaves</tissue>
    </source>
</reference>
<feature type="compositionally biased region" description="Acidic residues" evidence="1">
    <location>
        <begin position="12"/>
        <end position="31"/>
    </location>
</feature>
<accession>A0A4Y7JC81</accession>
<protein>
    <submittedName>
        <fullName evidence="2">Uncharacterized protein</fullName>
    </submittedName>
</protein>
<dbReference type="EMBL" id="CM010718">
    <property type="protein sequence ID" value="RZC57349.1"/>
    <property type="molecule type" value="Genomic_DNA"/>
</dbReference>
<proteinExistence type="predicted"/>
<feature type="compositionally biased region" description="Polar residues" evidence="1">
    <location>
        <begin position="53"/>
        <end position="64"/>
    </location>
</feature>
<sequence>MLKSSDIVIDIPDQDDEDDIFGDEQLFDEDGDGQKGGENPLETTIVTANVQPGAQGPIETSLQKRSPMDVGSSSSVHTSFTISGPLCDSLGVLHYEEFGSDNDEQMIAAVPLYHDIAPVFDDLVESHAEIHQNLRKLYPKMHLLGTVFYRKN</sequence>
<evidence type="ECO:0000256" key="1">
    <source>
        <dbReference type="SAM" id="MobiDB-lite"/>
    </source>
</evidence>
<feature type="region of interest" description="Disordered" evidence="1">
    <location>
        <begin position="53"/>
        <end position="76"/>
    </location>
</feature>
<dbReference type="AlphaFoldDB" id="A0A4Y7JC81"/>
<dbReference type="Gramene" id="RZC57349">
    <property type="protein sequence ID" value="RZC57349"/>
    <property type="gene ID" value="C5167_004652"/>
</dbReference>
<gene>
    <name evidence="2" type="ORF">C5167_004652</name>
</gene>
<feature type="region of interest" description="Disordered" evidence="1">
    <location>
        <begin position="1"/>
        <end position="40"/>
    </location>
</feature>
<evidence type="ECO:0000313" key="3">
    <source>
        <dbReference type="Proteomes" id="UP000316621"/>
    </source>
</evidence>
<feature type="compositionally biased region" description="Low complexity" evidence="1">
    <location>
        <begin position="1"/>
        <end position="11"/>
    </location>
</feature>